<feature type="binding site" evidence="8">
    <location>
        <position position="184"/>
    </location>
    <ligand>
        <name>FAD</name>
        <dbReference type="ChEBI" id="CHEBI:57692"/>
    </ligand>
</feature>
<dbReference type="PANTHER" id="PTHR19370:SF189">
    <property type="entry name" value="CYTOCHROME C MITOCHONDRIAL IMPORT FACTOR CYC2"/>
    <property type="match status" value="1"/>
</dbReference>
<dbReference type="SUPFAM" id="SSF52343">
    <property type="entry name" value="Ferredoxin reductase-like, C-terminal NADP-linked domain"/>
    <property type="match status" value="1"/>
</dbReference>
<dbReference type="GeneID" id="36394781"/>
<dbReference type="Gene3D" id="2.40.30.10">
    <property type="entry name" value="Translation factors"/>
    <property type="match status" value="1"/>
</dbReference>
<reference evidence="11 12" key="2">
    <citation type="journal article" date="2012" name="Eukaryot. Cell">
        <title>Genome update of Botrytis cinerea strains B05.10 and T4.</title>
        <authorList>
            <person name="Staats M."/>
            <person name="van Kan J.A."/>
        </authorList>
    </citation>
    <scope>NUCLEOTIDE SEQUENCE [LARGE SCALE GENOMIC DNA]</scope>
    <source>
        <strain evidence="11 12">B05.10</strain>
    </source>
</reference>
<evidence type="ECO:0000256" key="6">
    <source>
        <dbReference type="ARBA" id="ARBA00023002"/>
    </source>
</evidence>
<dbReference type="AlphaFoldDB" id="A0A384K0R9"/>
<evidence type="ECO:0000313" key="11">
    <source>
        <dbReference type="EMBL" id="ATZ56362.1"/>
    </source>
</evidence>
<dbReference type="InterPro" id="IPR017938">
    <property type="entry name" value="Riboflavin_synthase-like_b-brl"/>
</dbReference>
<dbReference type="CDD" id="cd06183">
    <property type="entry name" value="cyt_b5_reduct_like"/>
    <property type="match status" value="1"/>
</dbReference>
<evidence type="ECO:0000256" key="9">
    <source>
        <dbReference type="SAM" id="Phobius"/>
    </source>
</evidence>
<evidence type="ECO:0000256" key="2">
    <source>
        <dbReference type="ARBA" id="ARBA00004370"/>
    </source>
</evidence>
<dbReference type="InterPro" id="IPR001834">
    <property type="entry name" value="CBR-like"/>
</dbReference>
<keyword evidence="6" id="KW-0560">Oxidoreductase</keyword>
<feature type="binding site" evidence="8">
    <location>
        <position position="186"/>
    </location>
    <ligand>
        <name>FAD</name>
        <dbReference type="ChEBI" id="CHEBI:57692"/>
    </ligand>
</feature>
<feature type="binding site" evidence="8">
    <location>
        <position position="213"/>
    </location>
    <ligand>
        <name>FAD</name>
        <dbReference type="ChEBI" id="CHEBI:57692"/>
    </ligand>
</feature>
<dbReference type="KEGG" id="bfu:BCIN_13g02030"/>
<dbReference type="Gene3D" id="3.40.50.80">
    <property type="entry name" value="Nucleotide-binding domain of ferredoxin-NADP reductase (FNR) module"/>
    <property type="match status" value="1"/>
</dbReference>
<dbReference type="InterPro" id="IPR008333">
    <property type="entry name" value="Cbr1-like_FAD-bd_dom"/>
</dbReference>
<evidence type="ECO:0000256" key="4">
    <source>
        <dbReference type="ARBA" id="ARBA00022630"/>
    </source>
</evidence>
<dbReference type="Pfam" id="PF00175">
    <property type="entry name" value="NAD_binding_1"/>
    <property type="match status" value="1"/>
</dbReference>
<dbReference type="RefSeq" id="XP_024552524.1">
    <property type="nucleotide sequence ID" value="XM_024696711.1"/>
</dbReference>
<dbReference type="InterPro" id="IPR017927">
    <property type="entry name" value="FAD-bd_FR_type"/>
</dbReference>
<dbReference type="InterPro" id="IPR001433">
    <property type="entry name" value="OxRdtase_FAD/NAD-bd"/>
</dbReference>
<keyword evidence="12" id="KW-1185">Reference proteome</keyword>
<evidence type="ECO:0000256" key="7">
    <source>
        <dbReference type="ARBA" id="ARBA00023136"/>
    </source>
</evidence>
<reference evidence="11 12" key="1">
    <citation type="journal article" date="2011" name="PLoS Genet.">
        <title>Genomic analysis of the necrotrophic fungal pathogens Sclerotinia sclerotiorum and Botrytis cinerea.</title>
        <authorList>
            <person name="Amselem J."/>
            <person name="Cuomo C.A."/>
            <person name="van Kan J.A."/>
            <person name="Viaud M."/>
            <person name="Benito E.P."/>
            <person name="Couloux A."/>
            <person name="Coutinho P.M."/>
            <person name="de Vries R.P."/>
            <person name="Dyer P.S."/>
            <person name="Fillinger S."/>
            <person name="Fournier E."/>
            <person name="Gout L."/>
            <person name="Hahn M."/>
            <person name="Kohn L."/>
            <person name="Lapalu N."/>
            <person name="Plummer K.M."/>
            <person name="Pradier J.M."/>
            <person name="Quevillon E."/>
            <person name="Sharon A."/>
            <person name="Simon A."/>
            <person name="ten Have A."/>
            <person name="Tudzynski B."/>
            <person name="Tudzynski P."/>
            <person name="Wincker P."/>
            <person name="Andrew M."/>
            <person name="Anthouard V."/>
            <person name="Beever R.E."/>
            <person name="Beffa R."/>
            <person name="Benoit I."/>
            <person name="Bouzid O."/>
            <person name="Brault B."/>
            <person name="Chen Z."/>
            <person name="Choquer M."/>
            <person name="Collemare J."/>
            <person name="Cotton P."/>
            <person name="Danchin E.G."/>
            <person name="Da Silva C."/>
            <person name="Gautier A."/>
            <person name="Giraud C."/>
            <person name="Giraud T."/>
            <person name="Gonzalez C."/>
            <person name="Grossetete S."/>
            <person name="Guldener U."/>
            <person name="Henrissat B."/>
            <person name="Howlett B.J."/>
            <person name="Kodira C."/>
            <person name="Kretschmer M."/>
            <person name="Lappartient A."/>
            <person name="Leroch M."/>
            <person name="Levis C."/>
            <person name="Mauceli E."/>
            <person name="Neuveglise C."/>
            <person name="Oeser B."/>
            <person name="Pearson M."/>
            <person name="Poulain J."/>
            <person name="Poussereau N."/>
            <person name="Quesneville H."/>
            <person name="Rascle C."/>
            <person name="Schumacher J."/>
            <person name="Segurens B."/>
            <person name="Sexton A."/>
            <person name="Silva E."/>
            <person name="Sirven C."/>
            <person name="Soanes D.M."/>
            <person name="Talbot N.J."/>
            <person name="Templeton M."/>
            <person name="Yandava C."/>
            <person name="Yarden O."/>
            <person name="Zeng Q."/>
            <person name="Rollins J.A."/>
            <person name="Lebrun M.H."/>
            <person name="Dickman M."/>
        </authorList>
    </citation>
    <scope>NUCLEOTIDE SEQUENCE [LARGE SCALE GENOMIC DNA]</scope>
    <source>
        <strain evidence="11 12">B05.10</strain>
    </source>
</reference>
<evidence type="ECO:0000256" key="5">
    <source>
        <dbReference type="ARBA" id="ARBA00022827"/>
    </source>
</evidence>
<feature type="binding site" evidence="8">
    <location>
        <position position="212"/>
    </location>
    <ligand>
        <name>FAD</name>
        <dbReference type="ChEBI" id="CHEBI:57692"/>
    </ligand>
</feature>
<comment type="subcellular location">
    <subcellularLocation>
        <location evidence="2">Membrane</location>
    </subcellularLocation>
</comment>
<keyword evidence="7 9" id="KW-0472">Membrane</keyword>
<evidence type="ECO:0000256" key="8">
    <source>
        <dbReference type="PIRSR" id="PIRSR601834-1"/>
    </source>
</evidence>
<dbReference type="SUPFAM" id="SSF63380">
    <property type="entry name" value="Riboflavin synthase domain-like"/>
    <property type="match status" value="1"/>
</dbReference>
<organism evidence="11 12">
    <name type="scientific">Botryotinia fuckeliana (strain B05.10)</name>
    <name type="common">Noble rot fungus</name>
    <name type="synonym">Botrytis cinerea</name>
    <dbReference type="NCBI Taxonomy" id="332648"/>
    <lineage>
        <taxon>Eukaryota</taxon>
        <taxon>Fungi</taxon>
        <taxon>Dikarya</taxon>
        <taxon>Ascomycota</taxon>
        <taxon>Pezizomycotina</taxon>
        <taxon>Leotiomycetes</taxon>
        <taxon>Helotiales</taxon>
        <taxon>Sclerotiniaceae</taxon>
        <taxon>Botrytis</taxon>
    </lineage>
</organism>
<dbReference type="PROSITE" id="PS51384">
    <property type="entry name" value="FAD_FR"/>
    <property type="match status" value="1"/>
</dbReference>
<dbReference type="Proteomes" id="UP000001798">
    <property type="component" value="Chromosome 13"/>
</dbReference>
<proteinExistence type="inferred from homology"/>
<dbReference type="Pfam" id="PF00970">
    <property type="entry name" value="FAD_binding_6"/>
    <property type="match status" value="1"/>
</dbReference>
<dbReference type="OrthoDB" id="432685at2759"/>
<evidence type="ECO:0000256" key="1">
    <source>
        <dbReference type="ARBA" id="ARBA00001974"/>
    </source>
</evidence>
<protein>
    <submittedName>
        <fullName evidence="11">Bccyc2</fullName>
    </submittedName>
</protein>
<reference evidence="11 12" key="3">
    <citation type="journal article" date="2017" name="Mol. Plant Pathol.">
        <title>A gapless genome sequence of the fungus Botrytis cinerea.</title>
        <authorList>
            <person name="Van Kan J.A."/>
            <person name="Stassen J.H."/>
            <person name="Mosbach A."/>
            <person name="Van Der Lee T.A."/>
            <person name="Faino L."/>
            <person name="Farmer A.D."/>
            <person name="Papasotiriou D.G."/>
            <person name="Zhou S."/>
            <person name="Seidl M.F."/>
            <person name="Cottam E."/>
            <person name="Edel D."/>
            <person name="Hahn M."/>
            <person name="Schwartz D.C."/>
            <person name="Dietrich R.A."/>
            <person name="Widdison S."/>
            <person name="Scalliet G."/>
        </authorList>
    </citation>
    <scope>NUCLEOTIDE SEQUENCE [LARGE SCALE GENOMIC DNA]</scope>
    <source>
        <strain evidence="11 12">B05.10</strain>
    </source>
</reference>
<gene>
    <name evidence="11" type="primary">Bccyc2</name>
    <name evidence="11" type="ORF">BCIN_13g02030</name>
</gene>
<feature type="transmembrane region" description="Helical" evidence="9">
    <location>
        <begin position="97"/>
        <end position="118"/>
    </location>
</feature>
<dbReference type="PANTHER" id="PTHR19370">
    <property type="entry name" value="NADH-CYTOCHROME B5 REDUCTASE"/>
    <property type="match status" value="1"/>
</dbReference>
<keyword evidence="5 8" id="KW-0274">FAD</keyword>
<sequence length="410" mass="46272">MRRQSLLPTAAKLWPKPLYGYRTPVHTARCSPSHTFRRHFFYPWREPPKNPLVTFGRTPPPKGPQYFGVFCPFLIPIPRTEVLCWVKSIKEQKLLRALILITEIVFLGSLTLGIVTGFEPTDSSPFDSPRFTKFSIVSEETVSSTSKVLTIKPKKSTKSDPYAEYWEKGLWSVEFKQPLLQIARSYTPLPPDENSTNSELRFLIRKEPNGEMSNYLFRLQADSEIELRGPHVEFDMPENVEEVVFLAGGTGIAPAMQVAHNLLKARKSDGKLPRICIVWANRRREDCVGGERYTPGSKSDILNVKGSVVQQLQGMQQKYPENLQVNYVVDEEGTFINQKIISQATQPSSASGSGPVAKNIDSKLLFVSGPEGFINYFAGPKRWRNGKQEQGEVGGVLGYMGIKDWKVFKL</sequence>
<keyword evidence="4 8" id="KW-0285">Flavoprotein</keyword>
<name>A0A384K0R9_BOTFB</name>
<feature type="binding site" evidence="8">
    <location>
        <position position="203"/>
    </location>
    <ligand>
        <name>FAD</name>
        <dbReference type="ChEBI" id="CHEBI:57692"/>
    </ligand>
</feature>
<comment type="cofactor">
    <cofactor evidence="1 8">
        <name>FAD</name>
        <dbReference type="ChEBI" id="CHEBI:57692"/>
    </cofactor>
</comment>
<dbReference type="EMBL" id="CP009817">
    <property type="protein sequence ID" value="ATZ56362.1"/>
    <property type="molecule type" value="Genomic_DNA"/>
</dbReference>
<dbReference type="VEuPathDB" id="FungiDB:Bcin13g02030"/>
<accession>A0A384K0R9</accession>
<keyword evidence="9" id="KW-1133">Transmembrane helix</keyword>
<dbReference type="InterPro" id="IPR039261">
    <property type="entry name" value="FNR_nucleotide-bd"/>
</dbReference>
<feature type="domain" description="FAD-binding FR-type" evidence="10">
    <location>
        <begin position="129"/>
        <end position="237"/>
    </location>
</feature>
<evidence type="ECO:0000313" key="12">
    <source>
        <dbReference type="Proteomes" id="UP000001798"/>
    </source>
</evidence>
<evidence type="ECO:0000259" key="10">
    <source>
        <dbReference type="PROSITE" id="PS51384"/>
    </source>
</evidence>
<comment type="similarity">
    <text evidence="3">Belongs to the flavoprotein pyridine nucleotide cytochrome reductase family.</text>
</comment>
<dbReference type="GO" id="GO:0005739">
    <property type="term" value="C:mitochondrion"/>
    <property type="evidence" value="ECO:0007669"/>
    <property type="project" value="TreeGrafter"/>
</dbReference>
<dbReference type="GO" id="GO:0016491">
    <property type="term" value="F:oxidoreductase activity"/>
    <property type="evidence" value="ECO:0007669"/>
    <property type="project" value="UniProtKB-KW"/>
</dbReference>
<dbReference type="GO" id="GO:0016020">
    <property type="term" value="C:membrane"/>
    <property type="evidence" value="ECO:0007669"/>
    <property type="project" value="UniProtKB-SubCell"/>
</dbReference>
<dbReference type="PRINTS" id="PR00406">
    <property type="entry name" value="CYTB5RDTASE"/>
</dbReference>
<evidence type="ECO:0000256" key="3">
    <source>
        <dbReference type="ARBA" id="ARBA00006105"/>
    </source>
</evidence>
<keyword evidence="9" id="KW-0812">Transmembrane</keyword>